<dbReference type="PROSITE" id="PS00041">
    <property type="entry name" value="HTH_ARAC_FAMILY_1"/>
    <property type="match status" value="1"/>
</dbReference>
<keyword evidence="3" id="KW-0804">Transcription</keyword>
<name>A0A9X5E7W1_9CYAN</name>
<organism evidence="5 6">
    <name type="scientific">Scytonema millei VB511283</name>
    <dbReference type="NCBI Taxonomy" id="1245923"/>
    <lineage>
        <taxon>Bacteria</taxon>
        <taxon>Bacillati</taxon>
        <taxon>Cyanobacteriota</taxon>
        <taxon>Cyanophyceae</taxon>
        <taxon>Nostocales</taxon>
        <taxon>Scytonemataceae</taxon>
        <taxon>Scytonema</taxon>
    </lineage>
</organism>
<evidence type="ECO:0000259" key="4">
    <source>
        <dbReference type="PROSITE" id="PS01124"/>
    </source>
</evidence>
<keyword evidence="6" id="KW-1185">Reference proteome</keyword>
<evidence type="ECO:0000313" key="5">
    <source>
        <dbReference type="EMBL" id="NHC36941.1"/>
    </source>
</evidence>
<dbReference type="Pfam" id="PF12833">
    <property type="entry name" value="HTH_18"/>
    <property type="match status" value="1"/>
</dbReference>
<keyword evidence="1" id="KW-0805">Transcription regulation</keyword>
<dbReference type="RefSeq" id="WP_039714038.1">
    <property type="nucleotide sequence ID" value="NZ_JTJC03000006.1"/>
</dbReference>
<dbReference type="PANTHER" id="PTHR46796">
    <property type="entry name" value="HTH-TYPE TRANSCRIPTIONAL ACTIVATOR RHAS-RELATED"/>
    <property type="match status" value="1"/>
</dbReference>
<dbReference type="PANTHER" id="PTHR46796:SF6">
    <property type="entry name" value="ARAC SUBFAMILY"/>
    <property type="match status" value="1"/>
</dbReference>
<dbReference type="OrthoDB" id="516605at2"/>
<reference evidence="5 6" key="1">
    <citation type="journal article" date="2015" name="Genome Announc.">
        <title>Draft Genome Sequence of the Terrestrial Cyanobacterium Scytonema millei VB511283, Isolated from Eastern India.</title>
        <authorList>
            <person name="Sen D."/>
            <person name="Chandrababunaidu M.M."/>
            <person name="Singh D."/>
            <person name="Sanghi N."/>
            <person name="Ghorai A."/>
            <person name="Mishra G.P."/>
            <person name="Madduluri M."/>
            <person name="Adhikary S.P."/>
            <person name="Tripathy S."/>
        </authorList>
    </citation>
    <scope>NUCLEOTIDE SEQUENCE [LARGE SCALE GENOMIC DNA]</scope>
    <source>
        <strain evidence="5 6">VB511283</strain>
    </source>
</reference>
<dbReference type="GO" id="GO:0003700">
    <property type="term" value="F:DNA-binding transcription factor activity"/>
    <property type="evidence" value="ECO:0007669"/>
    <property type="project" value="InterPro"/>
</dbReference>
<dbReference type="AlphaFoldDB" id="A0A9X5E7W1"/>
<feature type="domain" description="HTH araC/xylS-type" evidence="4">
    <location>
        <begin position="198"/>
        <end position="296"/>
    </location>
</feature>
<evidence type="ECO:0000256" key="2">
    <source>
        <dbReference type="ARBA" id="ARBA00023125"/>
    </source>
</evidence>
<evidence type="ECO:0000313" key="6">
    <source>
        <dbReference type="Proteomes" id="UP000031532"/>
    </source>
</evidence>
<proteinExistence type="predicted"/>
<dbReference type="InterPro" id="IPR018062">
    <property type="entry name" value="HTH_AraC-typ_CS"/>
</dbReference>
<protein>
    <submittedName>
        <fullName evidence="5">Helix-turn-helix transcriptional regulator</fullName>
    </submittedName>
</protein>
<dbReference type="GO" id="GO:0043565">
    <property type="term" value="F:sequence-specific DNA binding"/>
    <property type="evidence" value="ECO:0007669"/>
    <property type="project" value="InterPro"/>
</dbReference>
<dbReference type="Proteomes" id="UP000031532">
    <property type="component" value="Unassembled WGS sequence"/>
</dbReference>
<dbReference type="SUPFAM" id="SSF46689">
    <property type="entry name" value="Homeodomain-like"/>
    <property type="match status" value="2"/>
</dbReference>
<evidence type="ECO:0000256" key="1">
    <source>
        <dbReference type="ARBA" id="ARBA00023015"/>
    </source>
</evidence>
<dbReference type="InterPro" id="IPR018060">
    <property type="entry name" value="HTH_AraC"/>
</dbReference>
<gene>
    <name evidence="5" type="ORF">QH73_0020270</name>
</gene>
<dbReference type="Gene3D" id="1.10.10.60">
    <property type="entry name" value="Homeodomain-like"/>
    <property type="match status" value="2"/>
</dbReference>
<evidence type="ECO:0000256" key="3">
    <source>
        <dbReference type="ARBA" id="ARBA00023163"/>
    </source>
</evidence>
<accession>A0A9X5E7W1</accession>
<keyword evidence="2" id="KW-0238">DNA-binding</keyword>
<dbReference type="PROSITE" id="PS01124">
    <property type="entry name" value="HTH_ARAC_FAMILY_2"/>
    <property type="match status" value="1"/>
</dbReference>
<dbReference type="EMBL" id="JTJC03000006">
    <property type="protein sequence ID" value="NHC36941.1"/>
    <property type="molecule type" value="Genomic_DNA"/>
</dbReference>
<dbReference type="InterPro" id="IPR009057">
    <property type="entry name" value="Homeodomain-like_sf"/>
</dbReference>
<dbReference type="SMART" id="SM00342">
    <property type="entry name" value="HTH_ARAC"/>
    <property type="match status" value="1"/>
</dbReference>
<dbReference type="InterPro" id="IPR050204">
    <property type="entry name" value="AraC_XylS_family_regulators"/>
</dbReference>
<comment type="caution">
    <text evidence="5">The sequence shown here is derived from an EMBL/GenBank/DDBJ whole genome shotgun (WGS) entry which is preliminary data.</text>
</comment>
<sequence>MQGLEIPLAQTVQLNTDLYPPIYSSQAYGWKNILVEEFRYPPGQETYQNLTSHTLCVSLNRRPSRLSLTLGDRRHSGLFSQGDISITPAEAVLICQGNDEDRILRIQLASQFFQQVAQDTLKLDPDRVELLPEFRARNPQIEQISMMLLAELTTGGLAGTLYVESLTNVLAVHLLRNYVAVERNLALYDGGLSDRQLLKVADYINAHLADDIALSDLAQLLGMSPFHFSRLFKRSIQVTPHQYVLQQRVEQAKQLLKQTELSIMDIALLCGFSSHSHLGKWFRQQTGVTPKMYRINFR</sequence>